<dbReference type="Gene3D" id="3.40.1010.10">
    <property type="entry name" value="Cobalt-precorrin-4 Transmethylase, Domain 1"/>
    <property type="match status" value="1"/>
</dbReference>
<dbReference type="InterPro" id="IPR050161">
    <property type="entry name" value="Siro_Cobalamin_biosynth"/>
</dbReference>
<evidence type="ECO:0000259" key="7">
    <source>
        <dbReference type="Pfam" id="PF00590"/>
    </source>
</evidence>
<reference evidence="8 9" key="1">
    <citation type="submission" date="2021-10" db="EMBL/GenBank/DDBJ databases">
        <title>Anaerobic single-cell dispensing facilitates the cultivation of human gut bacteria.</title>
        <authorList>
            <person name="Afrizal A."/>
        </authorList>
    </citation>
    <scope>NUCLEOTIDE SEQUENCE [LARGE SCALE GENOMIC DNA]</scope>
    <source>
        <strain evidence="8 9">CLA-AA-H200</strain>
    </source>
</reference>
<evidence type="ECO:0000256" key="4">
    <source>
        <dbReference type="ARBA" id="ARBA00022679"/>
    </source>
</evidence>
<dbReference type="PANTHER" id="PTHR45790:SF4">
    <property type="entry name" value="COBALT-PRECORRIN-4 C(11)-METHYLTRANSFERASE"/>
    <property type="match status" value="1"/>
</dbReference>
<dbReference type="GO" id="GO:0032259">
    <property type="term" value="P:methylation"/>
    <property type="evidence" value="ECO:0007669"/>
    <property type="project" value="UniProtKB-KW"/>
</dbReference>
<dbReference type="Pfam" id="PF00590">
    <property type="entry name" value="TP_methylase"/>
    <property type="match status" value="1"/>
</dbReference>
<dbReference type="RefSeq" id="WP_227707607.1">
    <property type="nucleotide sequence ID" value="NZ_JAJEQX010000013.1"/>
</dbReference>
<dbReference type="InterPro" id="IPR006362">
    <property type="entry name" value="Cbl_synth_CobM/CibF"/>
</dbReference>
<keyword evidence="4 8" id="KW-0808">Transferase</keyword>
<dbReference type="Gene3D" id="3.30.950.10">
    <property type="entry name" value="Methyltransferase, Cobalt-precorrin-4 Transmethylase, Domain 2"/>
    <property type="match status" value="1"/>
</dbReference>
<evidence type="ECO:0000313" key="9">
    <source>
        <dbReference type="Proteomes" id="UP001198151"/>
    </source>
</evidence>
<accession>A0ABS8FWQ6</accession>
<dbReference type="EC" id="2.1.1.133" evidence="8"/>
<dbReference type="SUPFAM" id="SSF53790">
    <property type="entry name" value="Tetrapyrrole methylase"/>
    <property type="match status" value="1"/>
</dbReference>
<dbReference type="NCBIfam" id="TIGR01465">
    <property type="entry name" value="cobM_cbiF"/>
    <property type="match status" value="1"/>
</dbReference>
<dbReference type="InterPro" id="IPR014777">
    <property type="entry name" value="4pyrrole_Mease_sub1"/>
</dbReference>
<evidence type="ECO:0000256" key="2">
    <source>
        <dbReference type="ARBA" id="ARBA00022573"/>
    </source>
</evidence>
<gene>
    <name evidence="8" type="primary">cobM</name>
    <name evidence="8" type="ORF">LKD70_08550</name>
</gene>
<evidence type="ECO:0000256" key="3">
    <source>
        <dbReference type="ARBA" id="ARBA00022603"/>
    </source>
</evidence>
<keyword evidence="2" id="KW-0169">Cobalamin biosynthesis</keyword>
<dbReference type="CDD" id="cd11641">
    <property type="entry name" value="Precorrin-4_C11-MT"/>
    <property type="match status" value="1"/>
</dbReference>
<proteinExistence type="inferred from homology"/>
<sequence>MITFVGAGSGAEDLITVRGQQLLKEADIVIYAGSLVNPGLLSLCRKECQVYNSAEMTLEEVLGVMISAYREGKQIIRLHTGDPCLYGAIREQMDALKKENIPYDICPGVSSFCGAAAALGAEYTLPGISQSVVITRMAGRTPVPDQESIASFAAHQATMVIFLSTGRLSELPAELIRGGYPADTPAAIVYKATWPEEKTLRCTVGTLQETARREGITKTALIVVGRILGDGYGRSKLYDPSFTTEFRRASEPEMQGGKETDAAQERSCNE</sequence>
<keyword evidence="5" id="KW-0949">S-adenosyl-L-methionine</keyword>
<organism evidence="8 9">
    <name type="scientific">Ruminococcus turbiniformis</name>
    <dbReference type="NCBI Taxonomy" id="2881258"/>
    <lineage>
        <taxon>Bacteria</taxon>
        <taxon>Bacillati</taxon>
        <taxon>Bacillota</taxon>
        <taxon>Clostridia</taxon>
        <taxon>Eubacteriales</taxon>
        <taxon>Oscillospiraceae</taxon>
        <taxon>Ruminococcus</taxon>
    </lineage>
</organism>
<comment type="similarity">
    <text evidence="1">Belongs to the precorrin methyltransferase family.</text>
</comment>
<evidence type="ECO:0000256" key="6">
    <source>
        <dbReference type="SAM" id="MobiDB-lite"/>
    </source>
</evidence>
<dbReference type="GO" id="GO:0046026">
    <property type="term" value="F:precorrin-4 C11-methyltransferase activity"/>
    <property type="evidence" value="ECO:0007669"/>
    <property type="project" value="UniProtKB-EC"/>
</dbReference>
<dbReference type="Proteomes" id="UP001198151">
    <property type="component" value="Unassembled WGS sequence"/>
</dbReference>
<name>A0ABS8FWQ6_9FIRM</name>
<protein>
    <submittedName>
        <fullName evidence="8">Precorrin-4 C(11)-methyltransferase</fullName>
        <ecNumber evidence="8">2.1.1.133</ecNumber>
    </submittedName>
</protein>
<dbReference type="InterPro" id="IPR035996">
    <property type="entry name" value="4pyrrol_Methylase_sf"/>
</dbReference>
<comment type="caution">
    <text evidence="8">The sequence shown here is derived from an EMBL/GenBank/DDBJ whole genome shotgun (WGS) entry which is preliminary data.</text>
</comment>
<keyword evidence="3 8" id="KW-0489">Methyltransferase</keyword>
<evidence type="ECO:0000313" key="8">
    <source>
        <dbReference type="EMBL" id="MCC2254465.1"/>
    </source>
</evidence>
<feature type="region of interest" description="Disordered" evidence="6">
    <location>
        <begin position="246"/>
        <end position="270"/>
    </location>
</feature>
<dbReference type="PANTHER" id="PTHR45790">
    <property type="entry name" value="SIROHEME SYNTHASE-RELATED"/>
    <property type="match status" value="1"/>
</dbReference>
<feature type="domain" description="Tetrapyrrole methylase" evidence="7">
    <location>
        <begin position="1"/>
        <end position="207"/>
    </location>
</feature>
<dbReference type="InterPro" id="IPR000878">
    <property type="entry name" value="4pyrrol_Mease"/>
</dbReference>
<keyword evidence="9" id="KW-1185">Reference proteome</keyword>
<evidence type="ECO:0000256" key="1">
    <source>
        <dbReference type="ARBA" id="ARBA00005879"/>
    </source>
</evidence>
<dbReference type="EMBL" id="JAJEQX010000013">
    <property type="protein sequence ID" value="MCC2254465.1"/>
    <property type="molecule type" value="Genomic_DNA"/>
</dbReference>
<evidence type="ECO:0000256" key="5">
    <source>
        <dbReference type="ARBA" id="ARBA00022691"/>
    </source>
</evidence>
<dbReference type="InterPro" id="IPR014776">
    <property type="entry name" value="4pyrrole_Mease_sub2"/>
</dbReference>